<feature type="non-terminal residue" evidence="6">
    <location>
        <position position="1"/>
    </location>
</feature>
<dbReference type="Gene3D" id="3.40.50.2300">
    <property type="match status" value="2"/>
</dbReference>
<evidence type="ECO:0000256" key="2">
    <source>
        <dbReference type="ARBA" id="ARBA00022692"/>
    </source>
</evidence>
<name>A0ABQ7TLR4_PHRPL</name>
<dbReference type="InterPro" id="IPR000068">
    <property type="entry name" value="GPCR_3_Ca_sens_rcpt-rel"/>
</dbReference>
<evidence type="ECO:0000259" key="5">
    <source>
        <dbReference type="Pfam" id="PF01094"/>
    </source>
</evidence>
<dbReference type="Gene3D" id="2.10.50.30">
    <property type="entry name" value="GPCR, family 3, nine cysteines domain"/>
    <property type="match status" value="1"/>
</dbReference>
<protein>
    <recommendedName>
        <fullName evidence="5">Receptor ligand binding region domain-containing protein</fullName>
    </recommendedName>
</protein>
<evidence type="ECO:0000256" key="3">
    <source>
        <dbReference type="ARBA" id="ARBA00022989"/>
    </source>
</evidence>
<gene>
    <name evidence="6" type="ORF">JD844_013495</name>
</gene>
<keyword evidence="2" id="KW-0812">Transmembrane</keyword>
<dbReference type="EMBL" id="JAIPUX010000439">
    <property type="protein sequence ID" value="KAH0630454.1"/>
    <property type="molecule type" value="Genomic_DNA"/>
</dbReference>
<keyword evidence="4" id="KW-0472">Membrane</keyword>
<dbReference type="SUPFAM" id="SSF53822">
    <property type="entry name" value="Periplasmic binding protein-like I"/>
    <property type="match status" value="1"/>
</dbReference>
<evidence type="ECO:0000256" key="1">
    <source>
        <dbReference type="ARBA" id="ARBA00004370"/>
    </source>
</evidence>
<organism evidence="6 7">
    <name type="scientific">Phrynosoma platyrhinos</name>
    <name type="common">Desert horned lizard</name>
    <dbReference type="NCBI Taxonomy" id="52577"/>
    <lineage>
        <taxon>Eukaryota</taxon>
        <taxon>Metazoa</taxon>
        <taxon>Chordata</taxon>
        <taxon>Craniata</taxon>
        <taxon>Vertebrata</taxon>
        <taxon>Euteleostomi</taxon>
        <taxon>Lepidosauria</taxon>
        <taxon>Squamata</taxon>
        <taxon>Bifurcata</taxon>
        <taxon>Unidentata</taxon>
        <taxon>Episquamata</taxon>
        <taxon>Toxicofera</taxon>
        <taxon>Iguania</taxon>
        <taxon>Phrynosomatidae</taxon>
        <taxon>Phrynosomatinae</taxon>
        <taxon>Phrynosoma</taxon>
    </lineage>
</organism>
<feature type="domain" description="Receptor ligand binding region" evidence="5">
    <location>
        <begin position="6"/>
        <end position="313"/>
    </location>
</feature>
<dbReference type="PANTHER" id="PTHR24061:SF599">
    <property type="entry name" value="G-PROTEIN COUPLED RECEPTORS FAMILY 3 PROFILE DOMAIN-CONTAINING PROTEIN"/>
    <property type="match status" value="1"/>
</dbReference>
<dbReference type="InterPro" id="IPR001828">
    <property type="entry name" value="ANF_lig-bd_rcpt"/>
</dbReference>
<keyword evidence="7" id="KW-1185">Reference proteome</keyword>
<accession>A0ABQ7TLR4</accession>
<keyword evidence="3" id="KW-1133">Transmembrane helix</keyword>
<evidence type="ECO:0000313" key="6">
    <source>
        <dbReference type="EMBL" id="KAH0630454.1"/>
    </source>
</evidence>
<dbReference type="Pfam" id="PF01094">
    <property type="entry name" value="ANF_receptor"/>
    <property type="match status" value="1"/>
</dbReference>
<comment type="caution">
    <text evidence="6">The sequence shown here is derived from an EMBL/GenBank/DDBJ whole genome shotgun (WGS) entry which is preliminary data.</text>
</comment>
<dbReference type="Proteomes" id="UP000826234">
    <property type="component" value="Unassembled WGS sequence"/>
</dbReference>
<proteinExistence type="predicted"/>
<sequence>SSFLFQVNYAHVSGALDGKIWFPFLYRMMPKDEILYLGLVRMLLHFRWTWIGLIVLDNDNGERFLRALMPLLSRSGISVAFTQRIPEISNHIIRIDISKSNWELVNVYLYYAEMESFSDSTYMIQLFVKHLRKPIGKVLIITAMWDITVDMFLSNLDNKHINAFISFFMKKRSSIVHTDLKSFCKALKRFLEEAFYCSYSKHALSVKGFSRCRQKETLETVPKEFLERILSLDNYITYSTVWALAHALHAAYSSRSKRMLTATSGSRMDFQRVQAWQLHPFLRTPQFHNTSRRDGVYLNPEGELAAEFDLINWLRLPNRTFLTVTFGHFQRQGSADYELDIAQDDIVRRMWLNQTFYPKSLPVNTFPWMFLLFMVKPCPSLDVLKVVTLDIPSWPRKESLFAAFSVQKDADYCNECPHDQTFLFFSDADHCHECADDQYSNKDHDQCVAKVVSFLSYGEPLGIALAFFALFLSLAQGLC</sequence>
<comment type="subcellular location">
    <subcellularLocation>
        <location evidence="1">Membrane</location>
    </subcellularLocation>
</comment>
<reference evidence="6 7" key="1">
    <citation type="journal article" date="2022" name="Gigascience">
        <title>A chromosome-level genome assembly and annotation of the desert horned lizard, Phrynosoma platyrhinos, provides insight into chromosomal rearrangements among reptiles.</title>
        <authorList>
            <person name="Koochekian N."/>
            <person name="Ascanio A."/>
            <person name="Farleigh K."/>
            <person name="Card D.C."/>
            <person name="Schield D.R."/>
            <person name="Castoe T.A."/>
            <person name="Jezkova T."/>
        </authorList>
    </citation>
    <scope>NUCLEOTIDE SEQUENCE [LARGE SCALE GENOMIC DNA]</scope>
    <source>
        <strain evidence="6">NK-2021</strain>
    </source>
</reference>
<evidence type="ECO:0000313" key="7">
    <source>
        <dbReference type="Proteomes" id="UP000826234"/>
    </source>
</evidence>
<dbReference type="InterPro" id="IPR028082">
    <property type="entry name" value="Peripla_BP_I"/>
</dbReference>
<evidence type="ECO:0000256" key="4">
    <source>
        <dbReference type="ARBA" id="ARBA00023136"/>
    </source>
</evidence>
<dbReference type="PANTHER" id="PTHR24061">
    <property type="entry name" value="CALCIUM-SENSING RECEPTOR-RELATED"/>
    <property type="match status" value="1"/>
</dbReference>
<dbReference type="InterPro" id="IPR038550">
    <property type="entry name" value="GPCR_3_9-Cys_sf"/>
</dbReference>